<keyword evidence="9" id="KW-1185">Reference proteome</keyword>
<organism evidence="8 9">
    <name type="scientific">Mumia xiangluensis</name>
    <dbReference type="NCBI Taxonomy" id="1678900"/>
    <lineage>
        <taxon>Bacteria</taxon>
        <taxon>Bacillati</taxon>
        <taxon>Actinomycetota</taxon>
        <taxon>Actinomycetes</taxon>
        <taxon>Propionibacteriales</taxon>
        <taxon>Nocardioidaceae</taxon>
        <taxon>Mumia</taxon>
    </lineage>
</organism>
<evidence type="ECO:0000259" key="7">
    <source>
        <dbReference type="Pfam" id="PF00746"/>
    </source>
</evidence>
<evidence type="ECO:0000313" key="8">
    <source>
        <dbReference type="EMBL" id="MFC6150818.1"/>
    </source>
</evidence>
<evidence type="ECO:0000313" key="9">
    <source>
        <dbReference type="Proteomes" id="UP001596097"/>
    </source>
</evidence>
<evidence type="ECO:0000256" key="6">
    <source>
        <dbReference type="SAM" id="Phobius"/>
    </source>
</evidence>
<accession>A0ABW1QND7</accession>
<keyword evidence="6" id="KW-1133">Transmembrane helix</keyword>
<reference evidence="9" key="1">
    <citation type="journal article" date="2019" name="Int. J. Syst. Evol. Microbiol.">
        <title>The Global Catalogue of Microorganisms (GCM) 10K type strain sequencing project: providing services to taxonomists for standard genome sequencing and annotation.</title>
        <authorList>
            <consortium name="The Broad Institute Genomics Platform"/>
            <consortium name="The Broad Institute Genome Sequencing Center for Infectious Disease"/>
            <person name="Wu L."/>
            <person name="Ma J."/>
        </authorList>
    </citation>
    <scope>NUCLEOTIDE SEQUENCE [LARGE SCALE GENOMIC DNA]</scope>
    <source>
        <strain evidence="9">CGMCC 4.7198</strain>
    </source>
</reference>
<keyword evidence="6" id="KW-0472">Membrane</keyword>
<protein>
    <recommendedName>
        <fullName evidence="7">Gram-positive cocci surface proteins LPxTG domain-containing protein</fullName>
    </recommendedName>
</protein>
<feature type="region of interest" description="Disordered" evidence="5">
    <location>
        <begin position="1"/>
        <end position="61"/>
    </location>
</feature>
<feature type="compositionally biased region" description="Pro residues" evidence="5">
    <location>
        <begin position="1"/>
        <end position="32"/>
    </location>
</feature>
<evidence type="ECO:0000256" key="3">
    <source>
        <dbReference type="ARBA" id="ARBA00022729"/>
    </source>
</evidence>
<dbReference type="RefSeq" id="WP_377036092.1">
    <property type="nucleotide sequence ID" value="NZ_JBHSQL010000013.1"/>
</dbReference>
<feature type="non-terminal residue" evidence="8">
    <location>
        <position position="1"/>
    </location>
</feature>
<dbReference type="InterPro" id="IPR019931">
    <property type="entry name" value="LPXTG_anchor"/>
</dbReference>
<gene>
    <name evidence="8" type="ORF">ACFPYK_15555</name>
</gene>
<name>A0ABW1QND7_9ACTN</name>
<feature type="domain" description="Gram-positive cocci surface proteins LPxTG" evidence="7">
    <location>
        <begin position="50"/>
        <end position="87"/>
    </location>
</feature>
<dbReference type="Pfam" id="PF00746">
    <property type="entry name" value="Gram_pos_anchor"/>
    <property type="match status" value="1"/>
</dbReference>
<evidence type="ECO:0000256" key="5">
    <source>
        <dbReference type="SAM" id="MobiDB-lite"/>
    </source>
</evidence>
<evidence type="ECO:0000256" key="2">
    <source>
        <dbReference type="ARBA" id="ARBA00022525"/>
    </source>
</evidence>
<evidence type="ECO:0000256" key="4">
    <source>
        <dbReference type="ARBA" id="ARBA00023088"/>
    </source>
</evidence>
<keyword evidence="3" id="KW-0732">Signal</keyword>
<keyword evidence="4" id="KW-0572">Peptidoglycan-anchor</keyword>
<evidence type="ECO:0000256" key="1">
    <source>
        <dbReference type="ARBA" id="ARBA00022512"/>
    </source>
</evidence>
<keyword evidence="6" id="KW-0812">Transmembrane</keyword>
<proteinExistence type="predicted"/>
<keyword evidence="2" id="KW-0964">Secreted</keyword>
<dbReference type="Proteomes" id="UP001596097">
    <property type="component" value="Unassembled WGS sequence"/>
</dbReference>
<dbReference type="EMBL" id="JBHSQL010000013">
    <property type="protein sequence ID" value="MFC6150818.1"/>
    <property type="molecule type" value="Genomic_DNA"/>
</dbReference>
<sequence length="90" mass="8559">TPTDPTTPAPTDPTTPAPTDPTTPAPTDPTSPPTAIAGDTDDLGGPGAGGDATLPQTGGAPSWMLFGGALAVAGGSAIVGALALRRRTQG</sequence>
<feature type="transmembrane region" description="Helical" evidence="6">
    <location>
        <begin position="63"/>
        <end position="84"/>
    </location>
</feature>
<keyword evidence="1" id="KW-0134">Cell wall</keyword>
<comment type="caution">
    <text evidence="8">The sequence shown here is derived from an EMBL/GenBank/DDBJ whole genome shotgun (WGS) entry which is preliminary data.</text>
</comment>